<dbReference type="EMBL" id="ML996094">
    <property type="protein sequence ID" value="KAF2148024.1"/>
    <property type="molecule type" value="Genomic_DNA"/>
</dbReference>
<keyword evidence="3" id="KW-1185">Reference proteome</keyword>
<gene>
    <name evidence="2" type="ORF">K461DRAFT_324980</name>
</gene>
<protein>
    <submittedName>
        <fullName evidence="2">Uncharacterized protein</fullName>
    </submittedName>
</protein>
<evidence type="ECO:0000313" key="3">
    <source>
        <dbReference type="Proteomes" id="UP000799439"/>
    </source>
</evidence>
<dbReference type="Proteomes" id="UP000799439">
    <property type="component" value="Unassembled WGS sequence"/>
</dbReference>
<reference evidence="2" key="1">
    <citation type="journal article" date="2020" name="Stud. Mycol.">
        <title>101 Dothideomycetes genomes: a test case for predicting lifestyles and emergence of pathogens.</title>
        <authorList>
            <person name="Haridas S."/>
            <person name="Albert R."/>
            <person name="Binder M."/>
            <person name="Bloem J."/>
            <person name="Labutti K."/>
            <person name="Salamov A."/>
            <person name="Andreopoulos B."/>
            <person name="Baker S."/>
            <person name="Barry K."/>
            <person name="Bills G."/>
            <person name="Bluhm B."/>
            <person name="Cannon C."/>
            <person name="Castanera R."/>
            <person name="Culley D."/>
            <person name="Daum C."/>
            <person name="Ezra D."/>
            <person name="Gonzalez J."/>
            <person name="Henrissat B."/>
            <person name="Kuo A."/>
            <person name="Liang C."/>
            <person name="Lipzen A."/>
            <person name="Lutzoni F."/>
            <person name="Magnuson J."/>
            <person name="Mondo S."/>
            <person name="Nolan M."/>
            <person name="Ohm R."/>
            <person name="Pangilinan J."/>
            <person name="Park H.-J."/>
            <person name="Ramirez L."/>
            <person name="Alfaro M."/>
            <person name="Sun H."/>
            <person name="Tritt A."/>
            <person name="Yoshinaga Y."/>
            <person name="Zwiers L.-H."/>
            <person name="Turgeon B."/>
            <person name="Goodwin S."/>
            <person name="Spatafora J."/>
            <person name="Crous P."/>
            <person name="Grigoriev I."/>
        </authorList>
    </citation>
    <scope>NUCLEOTIDE SEQUENCE</scope>
    <source>
        <strain evidence="2">CBS 260.36</strain>
    </source>
</reference>
<evidence type="ECO:0000256" key="1">
    <source>
        <dbReference type="SAM" id="MobiDB-lite"/>
    </source>
</evidence>
<feature type="region of interest" description="Disordered" evidence="1">
    <location>
        <begin position="192"/>
        <end position="220"/>
    </location>
</feature>
<comment type="caution">
    <text evidence="2">The sequence shown here is derived from an EMBL/GenBank/DDBJ whole genome shotgun (WGS) entry which is preliminary data.</text>
</comment>
<proteinExistence type="predicted"/>
<sequence>MGTRHIIFIFYKGEWVLAQVGQWDGYPEGQGVRILRFLTTPGKIDKLIAALDNNMLRQINEDEFNHLATTCKVTEPWIIERSEWEQDERPIFPASLDRETSSKLFDLIIETTEPLLVFHEPKSLFARFCCEWAYVVDLDARRFEVYSETDRPAEGYNPHIEELAKKECGRAPPMIACYSLDELPSETQFLQDTSDECRDDEDGTEESIDGLNGTDGKGIV</sequence>
<organism evidence="2 3">
    <name type="scientific">Myriangium duriaei CBS 260.36</name>
    <dbReference type="NCBI Taxonomy" id="1168546"/>
    <lineage>
        <taxon>Eukaryota</taxon>
        <taxon>Fungi</taxon>
        <taxon>Dikarya</taxon>
        <taxon>Ascomycota</taxon>
        <taxon>Pezizomycotina</taxon>
        <taxon>Dothideomycetes</taxon>
        <taxon>Dothideomycetidae</taxon>
        <taxon>Myriangiales</taxon>
        <taxon>Myriangiaceae</taxon>
        <taxon>Myriangium</taxon>
    </lineage>
</organism>
<dbReference type="OrthoDB" id="3938867at2759"/>
<feature type="compositionally biased region" description="Acidic residues" evidence="1">
    <location>
        <begin position="193"/>
        <end position="208"/>
    </location>
</feature>
<dbReference type="AlphaFoldDB" id="A0A9P4IW94"/>
<evidence type="ECO:0000313" key="2">
    <source>
        <dbReference type="EMBL" id="KAF2148024.1"/>
    </source>
</evidence>
<name>A0A9P4IW94_9PEZI</name>
<accession>A0A9P4IW94</accession>